<dbReference type="AlphaFoldDB" id="A0A1G8RU93"/>
<dbReference type="Proteomes" id="UP000198853">
    <property type="component" value="Unassembled WGS sequence"/>
</dbReference>
<evidence type="ECO:0000313" key="2">
    <source>
        <dbReference type="EMBL" id="SDJ20571.1"/>
    </source>
</evidence>
<gene>
    <name evidence="2" type="ORF">SAMN04488123_12052</name>
</gene>
<evidence type="ECO:0000256" key="1">
    <source>
        <dbReference type="SAM" id="MobiDB-lite"/>
    </source>
</evidence>
<protein>
    <submittedName>
        <fullName evidence="2">Uncharacterized protein</fullName>
    </submittedName>
</protein>
<feature type="region of interest" description="Disordered" evidence="1">
    <location>
        <begin position="72"/>
        <end position="99"/>
    </location>
</feature>
<proteinExistence type="predicted"/>
<organism evidence="2 3">
    <name type="scientific">Natribacillus halophilus</name>
    <dbReference type="NCBI Taxonomy" id="549003"/>
    <lineage>
        <taxon>Bacteria</taxon>
        <taxon>Bacillati</taxon>
        <taxon>Bacillota</taxon>
        <taxon>Bacilli</taxon>
        <taxon>Bacillales</taxon>
        <taxon>Bacillaceae</taxon>
        <taxon>Natribacillus</taxon>
    </lineage>
</organism>
<dbReference type="EMBL" id="FNEN01000020">
    <property type="protein sequence ID" value="SDJ20571.1"/>
    <property type="molecule type" value="Genomic_DNA"/>
</dbReference>
<accession>A0A1G8RU93</accession>
<feature type="compositionally biased region" description="Polar residues" evidence="1">
    <location>
        <begin position="89"/>
        <end position="99"/>
    </location>
</feature>
<name>A0A1G8RU93_9BACI</name>
<evidence type="ECO:0000313" key="3">
    <source>
        <dbReference type="Proteomes" id="UP000198853"/>
    </source>
</evidence>
<reference evidence="2 3" key="1">
    <citation type="submission" date="2016-10" db="EMBL/GenBank/DDBJ databases">
        <authorList>
            <person name="de Groot N.N."/>
        </authorList>
    </citation>
    <scope>NUCLEOTIDE SEQUENCE [LARGE SCALE GENOMIC DNA]</scope>
    <source>
        <strain evidence="2 3">DSM 21771</strain>
    </source>
</reference>
<sequence length="99" mass="11558">MDRWYVYGFLKDVDGKTSMDELIDVFPELSDDEIHNGIFEYTGMQQENKDYFGALSLNEKLNIHGQYQQKWRSKASRGPDKSMDYSKIYSASDSWPGSR</sequence>
<keyword evidence="3" id="KW-1185">Reference proteome</keyword>
<dbReference type="RefSeq" id="WP_090399711.1">
    <property type="nucleotide sequence ID" value="NZ_FNEN01000020.1"/>
</dbReference>